<dbReference type="GO" id="GO:0061630">
    <property type="term" value="F:ubiquitin protein ligase activity"/>
    <property type="evidence" value="ECO:0007669"/>
    <property type="project" value="UniProtKB-EC"/>
</dbReference>
<feature type="domain" description="C3H1-type" evidence="12">
    <location>
        <begin position="193"/>
        <end position="220"/>
    </location>
</feature>
<dbReference type="PROSITE" id="PS50103">
    <property type="entry name" value="ZF_C3H1"/>
    <property type="match status" value="5"/>
</dbReference>
<dbReference type="InterPro" id="IPR036855">
    <property type="entry name" value="Znf_CCCH_sf"/>
</dbReference>
<comment type="catalytic activity">
    <reaction evidence="1">
        <text>[E2 ubiquitin-conjugating enzyme]-S-ubiquitinyl-L-cysteine + [acceptor protein]-L-lysine = [E2 ubiquitin-conjugating enzyme]-L-cysteine + [acceptor protein]-N(6)-ubiquitinyl-L-lysine.</text>
        <dbReference type="EC" id="2.3.2.31"/>
    </reaction>
</comment>
<dbReference type="Gene3D" id="3.30.40.10">
    <property type="entry name" value="Zinc/RING finger domain, C3HC4 (zinc finger)"/>
    <property type="match status" value="1"/>
</dbReference>
<feature type="zinc finger region" description="C3H1-type" evidence="9">
    <location>
        <begin position="257"/>
        <end position="284"/>
    </location>
</feature>
<gene>
    <name evidence="14" type="ORF">E1B28_002305</name>
</gene>
<dbReference type="SMART" id="SM00356">
    <property type="entry name" value="ZnF_C3H1"/>
    <property type="match status" value="5"/>
</dbReference>
<keyword evidence="7" id="KW-0833">Ubl conjugation pathway</keyword>
<dbReference type="PANTHER" id="PTHR11685">
    <property type="entry name" value="RBR FAMILY RING FINGER AND IBR DOMAIN-CONTAINING"/>
    <property type="match status" value="1"/>
</dbReference>
<dbReference type="InterPro" id="IPR027370">
    <property type="entry name" value="Znf-RING_euk"/>
</dbReference>
<dbReference type="Pfam" id="PF14608">
    <property type="entry name" value="zf-CCCH_2"/>
    <property type="match status" value="3"/>
</dbReference>
<evidence type="ECO:0000256" key="9">
    <source>
        <dbReference type="PROSITE-ProRule" id="PRU00723"/>
    </source>
</evidence>
<feature type="domain" description="RING-type" evidence="11">
    <location>
        <begin position="793"/>
        <end position="832"/>
    </location>
</feature>
<evidence type="ECO:0000313" key="15">
    <source>
        <dbReference type="Proteomes" id="UP001049176"/>
    </source>
</evidence>
<proteinExistence type="predicted"/>
<dbReference type="Pfam" id="PF18345">
    <property type="entry name" value="zf_CCCH_4"/>
    <property type="match status" value="1"/>
</dbReference>
<keyword evidence="6 9" id="KW-0863">Zinc-finger</keyword>
<evidence type="ECO:0000256" key="7">
    <source>
        <dbReference type="ARBA" id="ARBA00022786"/>
    </source>
</evidence>
<dbReference type="InterPro" id="IPR001841">
    <property type="entry name" value="Znf_RING"/>
</dbReference>
<name>A0A9P7UNT8_9AGAR</name>
<dbReference type="GO" id="GO:0003676">
    <property type="term" value="F:nucleic acid binding"/>
    <property type="evidence" value="ECO:0007669"/>
    <property type="project" value="InterPro"/>
</dbReference>
<feature type="domain" description="C3H1-type" evidence="12">
    <location>
        <begin position="134"/>
        <end position="161"/>
    </location>
</feature>
<dbReference type="CDD" id="cd20335">
    <property type="entry name" value="BRcat_RBR"/>
    <property type="match status" value="1"/>
</dbReference>
<keyword evidence="15" id="KW-1185">Reference proteome</keyword>
<dbReference type="Pfam" id="PF13445">
    <property type="entry name" value="zf-RING_UBOX"/>
    <property type="match status" value="1"/>
</dbReference>
<sequence length="1000" mass="112417">MLQHQESIDYIVCSTERLLQSVWSTSKSSNLPQSQICPFFQIGQCRFGVGCRKSHSRDERAVDPQINKPMAPKDTSIKNSRFATVAKTCVFWAQGRCINGDSCTFRHDPVEPLQRPSVTNVAATDSTLRLGRSWASSPSCVFWAQGICTKGESCTFRHDSDVEVASGPHITARPTKTEPTLQNETILQPISCLKPPEPCIFWARGRCAKGDGCTFLHEATTKEALGGATEAQWRQVQEEPRSAPPIPQPSQPSRPLWTPQRPCIYWTRGCCDKGDRCTFGHDPAVKDALYIEVGAQQHRASEELAERERLMHSREAGPFRLDDETRRLKSGKTIQYLALGSTIVKFGAGLNVERVVPGFDARRIRISNLPLTAKYHDVCCFLDQQGMQEEMYHLVDLRSKIGSNSREANLVSEAERGKELALGLDNTDFCGQALNVEIIENGNVGGMDSLNGGVLLVSWWLPSRRFVATYFSQEDAVTKLSLLNGEIINGRKIRVDVNRRNQDRRRGVVNRDATSLFISGVPMNFPEQKVRELFRPNSFQVLPVSEYDEDEVEELLKGHVNNIMNGDAVDFGGSVDFEPSRLNAKQGTRSIRMKFSRFEDAKVVHDQLNDKTFFYIGDSKFLLTLSDPYQIIIPIQQYNAQKKQWDAFVEDTKGKKDSVLHLRVFDHTASLRVGGNDTKAVGMLKVRVERIEGIRIPAAIATAQGLMEEEIKRLSRSEYTQTLKPESVRFFIREGLSELREAYGKASVTLDFSTPARIAIRGGDDARQSLRDLVDRSLSNVNTDSSQQSESSCPICLMDVDTPVKLGCGHEYCTACLRHFFAADINKFPILCVGNDCKCGKAIVLPVIQKYMESESEFNTLLDKAFTTYIERNQPTFRYCKTPDCKQLYRSSTSTKARQCPSCLAPVCTKCHEEGHDGMTCEERHDQFDLARQDRLNEEWAKGAGAKRCPSCKVWIEKTEGCNHMSCKCGAHICWVCMRVFGRESIYDHMNKSHGGIFDI</sequence>
<dbReference type="PROSITE" id="PS00518">
    <property type="entry name" value="ZF_RING_1"/>
    <property type="match status" value="1"/>
</dbReference>
<evidence type="ECO:0000259" key="11">
    <source>
        <dbReference type="PROSITE" id="PS50089"/>
    </source>
</evidence>
<dbReference type="SMART" id="SM00184">
    <property type="entry name" value="RING"/>
    <property type="match status" value="1"/>
</dbReference>
<feature type="zinc finger region" description="C3H1-type" evidence="9">
    <location>
        <begin position="31"/>
        <end position="58"/>
    </location>
</feature>
<dbReference type="InterPro" id="IPR044066">
    <property type="entry name" value="TRIAD_supradom"/>
</dbReference>
<evidence type="ECO:0000256" key="8">
    <source>
        <dbReference type="ARBA" id="ARBA00022833"/>
    </source>
</evidence>
<dbReference type="RefSeq" id="XP_043002815.1">
    <property type="nucleotide sequence ID" value="XM_043159216.1"/>
</dbReference>
<feature type="domain" description="RING-type" evidence="13">
    <location>
        <begin position="789"/>
        <end position="1000"/>
    </location>
</feature>
<dbReference type="SUPFAM" id="SSF54928">
    <property type="entry name" value="RNA-binding domain, RBD"/>
    <property type="match status" value="1"/>
</dbReference>
<keyword evidence="3" id="KW-0808">Transferase</keyword>
<evidence type="ECO:0000256" key="2">
    <source>
        <dbReference type="ARBA" id="ARBA00012251"/>
    </source>
</evidence>
<keyword evidence="5" id="KW-0677">Repeat</keyword>
<dbReference type="Pfam" id="PF01485">
    <property type="entry name" value="IBR"/>
    <property type="match status" value="1"/>
</dbReference>
<dbReference type="GeneID" id="66071381"/>
<dbReference type="SUPFAM" id="SSF90229">
    <property type="entry name" value="CCCH zinc finger"/>
    <property type="match status" value="4"/>
</dbReference>
<dbReference type="Gene3D" id="4.10.1000.10">
    <property type="entry name" value="Zinc finger, CCCH-type"/>
    <property type="match status" value="2"/>
</dbReference>
<dbReference type="PROSITE" id="PS51873">
    <property type="entry name" value="TRIAD"/>
    <property type="match status" value="1"/>
</dbReference>
<evidence type="ECO:0000256" key="3">
    <source>
        <dbReference type="ARBA" id="ARBA00022679"/>
    </source>
</evidence>
<dbReference type="SMART" id="SM00647">
    <property type="entry name" value="IBR"/>
    <property type="match status" value="2"/>
</dbReference>
<dbReference type="OrthoDB" id="1431934at2759"/>
<evidence type="ECO:0000256" key="5">
    <source>
        <dbReference type="ARBA" id="ARBA00022737"/>
    </source>
</evidence>
<dbReference type="Pfam" id="PF26200">
    <property type="entry name" value="Rcat_RNF216"/>
    <property type="match status" value="1"/>
</dbReference>
<keyword evidence="8 9" id="KW-0862">Zinc</keyword>
<accession>A0A9P7UNT8</accession>
<evidence type="ECO:0000256" key="1">
    <source>
        <dbReference type="ARBA" id="ARBA00001798"/>
    </source>
</evidence>
<evidence type="ECO:0000313" key="14">
    <source>
        <dbReference type="EMBL" id="KAG7086344.1"/>
    </source>
</evidence>
<feature type="compositionally biased region" description="Pro residues" evidence="10">
    <location>
        <begin position="242"/>
        <end position="252"/>
    </location>
</feature>
<evidence type="ECO:0000256" key="4">
    <source>
        <dbReference type="ARBA" id="ARBA00022723"/>
    </source>
</evidence>
<dbReference type="InterPro" id="IPR013083">
    <property type="entry name" value="Znf_RING/FYVE/PHD"/>
</dbReference>
<keyword evidence="4 9" id="KW-0479">Metal-binding</keyword>
<dbReference type="GO" id="GO:0008270">
    <property type="term" value="F:zinc ion binding"/>
    <property type="evidence" value="ECO:0007669"/>
    <property type="project" value="UniProtKB-KW"/>
</dbReference>
<feature type="domain" description="C3H1-type" evidence="12">
    <location>
        <begin position="83"/>
        <end position="110"/>
    </location>
</feature>
<dbReference type="InterPro" id="IPR017907">
    <property type="entry name" value="Znf_RING_CS"/>
</dbReference>
<dbReference type="InterPro" id="IPR000571">
    <property type="entry name" value="Znf_CCCH"/>
</dbReference>
<evidence type="ECO:0000259" key="13">
    <source>
        <dbReference type="PROSITE" id="PS51873"/>
    </source>
</evidence>
<evidence type="ECO:0000256" key="10">
    <source>
        <dbReference type="SAM" id="MobiDB-lite"/>
    </source>
</evidence>
<dbReference type="PROSITE" id="PS50089">
    <property type="entry name" value="ZF_RING_2"/>
    <property type="match status" value="1"/>
</dbReference>
<feature type="zinc finger region" description="C3H1-type" evidence="9">
    <location>
        <begin position="134"/>
        <end position="161"/>
    </location>
</feature>
<feature type="domain" description="C3H1-type" evidence="12">
    <location>
        <begin position="31"/>
        <end position="58"/>
    </location>
</feature>
<dbReference type="AlphaFoldDB" id="A0A9P7UNT8"/>
<reference evidence="14" key="1">
    <citation type="journal article" date="2021" name="Genome Biol. Evol.">
        <title>The assembled and annotated genome of the fairy-ring fungus Marasmius oreades.</title>
        <authorList>
            <person name="Hiltunen M."/>
            <person name="Ament-Velasquez S.L."/>
            <person name="Johannesson H."/>
        </authorList>
    </citation>
    <scope>NUCLEOTIDE SEQUENCE</scope>
    <source>
        <strain evidence="14">03SP1</strain>
    </source>
</reference>
<comment type="caution">
    <text evidence="14">The sequence shown here is derived from an EMBL/GenBank/DDBJ whole genome shotgun (WGS) entry which is preliminary data.</text>
</comment>
<evidence type="ECO:0000256" key="6">
    <source>
        <dbReference type="ARBA" id="ARBA00022771"/>
    </source>
</evidence>
<feature type="zinc finger region" description="C3H1-type" evidence="9">
    <location>
        <begin position="193"/>
        <end position="220"/>
    </location>
</feature>
<dbReference type="InterPro" id="IPR031127">
    <property type="entry name" value="E3_UB_ligase_RBR"/>
</dbReference>
<dbReference type="Gene3D" id="1.20.120.1750">
    <property type="match status" value="1"/>
</dbReference>
<dbReference type="InterPro" id="IPR035979">
    <property type="entry name" value="RBD_domain_sf"/>
</dbReference>
<dbReference type="EMBL" id="CM032190">
    <property type="protein sequence ID" value="KAG7086344.1"/>
    <property type="molecule type" value="Genomic_DNA"/>
</dbReference>
<dbReference type="Proteomes" id="UP001049176">
    <property type="component" value="Chromosome 10"/>
</dbReference>
<evidence type="ECO:0000259" key="12">
    <source>
        <dbReference type="PROSITE" id="PS50103"/>
    </source>
</evidence>
<organism evidence="14 15">
    <name type="scientific">Marasmius oreades</name>
    <name type="common">fairy-ring Marasmius</name>
    <dbReference type="NCBI Taxonomy" id="181124"/>
    <lineage>
        <taxon>Eukaryota</taxon>
        <taxon>Fungi</taxon>
        <taxon>Dikarya</taxon>
        <taxon>Basidiomycota</taxon>
        <taxon>Agaricomycotina</taxon>
        <taxon>Agaricomycetes</taxon>
        <taxon>Agaricomycetidae</taxon>
        <taxon>Agaricales</taxon>
        <taxon>Marasmiineae</taxon>
        <taxon>Marasmiaceae</taxon>
        <taxon>Marasmius</taxon>
    </lineage>
</organism>
<feature type="region of interest" description="Disordered" evidence="10">
    <location>
        <begin position="236"/>
        <end position="257"/>
    </location>
</feature>
<protein>
    <recommendedName>
        <fullName evidence="2">RBR-type E3 ubiquitin transferase</fullName>
        <ecNumber evidence="2">2.3.2.31</ecNumber>
    </recommendedName>
</protein>
<dbReference type="SUPFAM" id="SSF57850">
    <property type="entry name" value="RING/U-box"/>
    <property type="match status" value="3"/>
</dbReference>
<feature type="domain" description="C3H1-type" evidence="12">
    <location>
        <begin position="257"/>
        <end position="284"/>
    </location>
</feature>
<dbReference type="InterPro" id="IPR002867">
    <property type="entry name" value="IBR_dom"/>
</dbReference>
<dbReference type="EC" id="2.3.2.31" evidence="2"/>
<feature type="zinc finger region" description="C3H1-type" evidence="9">
    <location>
        <begin position="83"/>
        <end position="110"/>
    </location>
</feature>
<dbReference type="GO" id="GO:0016567">
    <property type="term" value="P:protein ubiquitination"/>
    <property type="evidence" value="ECO:0007669"/>
    <property type="project" value="InterPro"/>
</dbReference>